<evidence type="ECO:0000313" key="2">
    <source>
        <dbReference type="EMBL" id="KAF7842255.1"/>
    </source>
</evidence>
<dbReference type="AlphaFoldDB" id="A0A834XD45"/>
<reference evidence="2" key="1">
    <citation type="submission" date="2020-09" db="EMBL/GenBank/DDBJ databases">
        <title>Genome-Enabled Discovery of Anthraquinone Biosynthesis in Senna tora.</title>
        <authorList>
            <person name="Kang S.-H."/>
            <person name="Pandey R.P."/>
            <person name="Lee C.-M."/>
            <person name="Sim J.-S."/>
            <person name="Jeong J.-T."/>
            <person name="Choi B.-S."/>
            <person name="Jung M."/>
            <person name="Ginzburg D."/>
            <person name="Zhao K."/>
            <person name="Won S.Y."/>
            <person name="Oh T.-J."/>
            <person name="Yu Y."/>
            <person name="Kim N.-H."/>
            <person name="Lee O.R."/>
            <person name="Lee T.-H."/>
            <person name="Bashyal P."/>
            <person name="Kim T.-S."/>
            <person name="Lee W.-H."/>
            <person name="Kawkins C."/>
            <person name="Kim C.-K."/>
            <person name="Kim J.S."/>
            <person name="Ahn B.O."/>
            <person name="Rhee S.Y."/>
            <person name="Sohng J.K."/>
        </authorList>
    </citation>
    <scope>NUCLEOTIDE SEQUENCE</scope>
    <source>
        <tissue evidence="2">Leaf</tissue>
    </source>
</reference>
<feature type="compositionally biased region" description="Basic residues" evidence="1">
    <location>
        <begin position="318"/>
        <end position="327"/>
    </location>
</feature>
<proteinExistence type="predicted"/>
<evidence type="ECO:0000256" key="1">
    <source>
        <dbReference type="SAM" id="MobiDB-lite"/>
    </source>
</evidence>
<protein>
    <submittedName>
        <fullName evidence="2">Uncharacterized protein</fullName>
    </submittedName>
</protein>
<feature type="compositionally biased region" description="Basic and acidic residues" evidence="1">
    <location>
        <begin position="51"/>
        <end position="60"/>
    </location>
</feature>
<feature type="region of interest" description="Disordered" evidence="1">
    <location>
        <begin position="197"/>
        <end position="263"/>
    </location>
</feature>
<name>A0A834XD45_9FABA</name>
<feature type="compositionally biased region" description="Basic residues" evidence="1">
    <location>
        <begin position="287"/>
        <end position="311"/>
    </location>
</feature>
<keyword evidence="3" id="KW-1185">Reference proteome</keyword>
<comment type="caution">
    <text evidence="2">The sequence shown here is derived from an EMBL/GenBank/DDBJ whole genome shotgun (WGS) entry which is preliminary data.</text>
</comment>
<sequence>MNPTEGKLAGNWEGPYREETCQEGARRAKDKEEHDDQTEKPPTDTIQTGSHKHEEEHPPAEETPLEETISLTLSPDNSATAATTSSTSGELSAPSKEETTGGPSGERAGRAEEAAAPGAALGEGEPGGPGSGSFPTPKRPHAAPRPPARQRGYPTQKCGRSIAQPDGSKIQPQPTSPLTHPLSEPCYFHISPCKTALGPPPPLQANQKSRIDRTGSISSSANPSLHSPEGHGGHGGGEKTTNTLRRPNAIRKTPPLLPNSSNNRLLRNYLPLLRRATNISTKITPLTRRRSGKITTKRRSGKITSRRRRAPKAQMLTRTRRSRRNRDRRTCSMKRGIPGILPKRRAKRPRSPSSSLRGTPQNPVPGQHQLHEDEERTESHLQSSNETSNS</sequence>
<feature type="compositionally biased region" description="Low complexity" evidence="1">
    <location>
        <begin position="78"/>
        <end position="88"/>
    </location>
</feature>
<feature type="compositionally biased region" description="Polar residues" evidence="1">
    <location>
        <begin position="215"/>
        <end position="225"/>
    </location>
</feature>
<evidence type="ECO:0000313" key="3">
    <source>
        <dbReference type="Proteomes" id="UP000634136"/>
    </source>
</evidence>
<feature type="compositionally biased region" description="Basic and acidic residues" evidence="1">
    <location>
        <begin position="15"/>
        <end position="42"/>
    </location>
</feature>
<gene>
    <name evidence="2" type="ORF">G2W53_004553</name>
</gene>
<dbReference type="EMBL" id="JAAIUW010000002">
    <property type="protein sequence ID" value="KAF7842255.1"/>
    <property type="molecule type" value="Genomic_DNA"/>
</dbReference>
<feature type="compositionally biased region" description="Low complexity" evidence="1">
    <location>
        <begin position="114"/>
        <end position="123"/>
    </location>
</feature>
<feature type="compositionally biased region" description="Basic and acidic residues" evidence="1">
    <location>
        <begin position="369"/>
        <end position="379"/>
    </location>
</feature>
<accession>A0A834XD45</accession>
<dbReference type="Proteomes" id="UP000634136">
    <property type="component" value="Unassembled WGS sequence"/>
</dbReference>
<feature type="region of interest" description="Disordered" evidence="1">
    <location>
        <begin position="284"/>
        <end position="390"/>
    </location>
</feature>
<organism evidence="2 3">
    <name type="scientific">Senna tora</name>
    <dbReference type="NCBI Taxonomy" id="362788"/>
    <lineage>
        <taxon>Eukaryota</taxon>
        <taxon>Viridiplantae</taxon>
        <taxon>Streptophyta</taxon>
        <taxon>Embryophyta</taxon>
        <taxon>Tracheophyta</taxon>
        <taxon>Spermatophyta</taxon>
        <taxon>Magnoliopsida</taxon>
        <taxon>eudicotyledons</taxon>
        <taxon>Gunneridae</taxon>
        <taxon>Pentapetalae</taxon>
        <taxon>rosids</taxon>
        <taxon>fabids</taxon>
        <taxon>Fabales</taxon>
        <taxon>Fabaceae</taxon>
        <taxon>Caesalpinioideae</taxon>
        <taxon>Cassia clade</taxon>
        <taxon>Senna</taxon>
    </lineage>
</organism>
<feature type="region of interest" description="Disordered" evidence="1">
    <location>
        <begin position="1"/>
        <end position="183"/>
    </location>
</feature>
<feature type="compositionally biased region" description="Polar residues" evidence="1">
    <location>
        <begin position="380"/>
        <end position="390"/>
    </location>
</feature>